<feature type="region of interest" description="Disordered" evidence="1">
    <location>
        <begin position="32"/>
        <end position="70"/>
    </location>
</feature>
<proteinExistence type="predicted"/>
<evidence type="ECO:0000313" key="2">
    <source>
        <dbReference type="EMBL" id="KDP42143.1"/>
    </source>
</evidence>
<reference evidence="2 3" key="1">
    <citation type="journal article" date="2014" name="PLoS ONE">
        <title>Global Analysis of Gene Expression Profiles in Physic Nut (Jatropha curcas L.) Seedlings Exposed to Salt Stress.</title>
        <authorList>
            <person name="Zhang L."/>
            <person name="Zhang C."/>
            <person name="Wu P."/>
            <person name="Chen Y."/>
            <person name="Li M."/>
            <person name="Jiang H."/>
            <person name="Wu G."/>
        </authorList>
    </citation>
    <scope>NUCLEOTIDE SEQUENCE [LARGE SCALE GENOMIC DNA]</scope>
    <source>
        <strain evidence="3">cv. GZQX0401</strain>
        <tissue evidence="2">Young leaves</tissue>
    </source>
</reference>
<keyword evidence="3" id="KW-1185">Reference proteome</keyword>
<dbReference type="Proteomes" id="UP000027138">
    <property type="component" value="Unassembled WGS sequence"/>
</dbReference>
<evidence type="ECO:0000256" key="1">
    <source>
        <dbReference type="SAM" id="MobiDB-lite"/>
    </source>
</evidence>
<dbReference type="AlphaFoldDB" id="A0A067L4J2"/>
<name>A0A067L4J2_JATCU</name>
<feature type="compositionally biased region" description="Low complexity" evidence="1">
    <location>
        <begin position="34"/>
        <end position="49"/>
    </location>
</feature>
<evidence type="ECO:0000313" key="3">
    <source>
        <dbReference type="Proteomes" id="UP000027138"/>
    </source>
</evidence>
<accession>A0A067L4J2</accession>
<gene>
    <name evidence="2" type="ORF">JCGZ_03010</name>
</gene>
<sequence>MVDNTVNETGFSLAQLRAISDIIATALAQERARNQVPPSSSNQPSSLVVVEREAPEPDLGNQASADNVSPAENDLIKQLAELKDKVEKMSVSKEKDPVTNFHVAEYVLKPTSSTSSKTFKHTLFEGDNDPRSHLSEFIHVAQMSRYDEEDVLRAFPQTLHKSYRKWELRRVSGEKLSRKCMFLMP</sequence>
<organism evidence="2 3">
    <name type="scientific">Jatropha curcas</name>
    <name type="common">Barbados nut</name>
    <dbReference type="NCBI Taxonomy" id="180498"/>
    <lineage>
        <taxon>Eukaryota</taxon>
        <taxon>Viridiplantae</taxon>
        <taxon>Streptophyta</taxon>
        <taxon>Embryophyta</taxon>
        <taxon>Tracheophyta</taxon>
        <taxon>Spermatophyta</taxon>
        <taxon>Magnoliopsida</taxon>
        <taxon>eudicotyledons</taxon>
        <taxon>Gunneridae</taxon>
        <taxon>Pentapetalae</taxon>
        <taxon>rosids</taxon>
        <taxon>fabids</taxon>
        <taxon>Malpighiales</taxon>
        <taxon>Euphorbiaceae</taxon>
        <taxon>Crotonoideae</taxon>
        <taxon>Jatropheae</taxon>
        <taxon>Jatropha</taxon>
    </lineage>
</organism>
<protein>
    <submittedName>
        <fullName evidence="2">Uncharacterized protein</fullName>
    </submittedName>
</protein>
<dbReference type="EMBL" id="KK914310">
    <property type="protein sequence ID" value="KDP42143.1"/>
    <property type="molecule type" value="Genomic_DNA"/>
</dbReference>